<evidence type="ECO:0000256" key="11">
    <source>
        <dbReference type="SAM" id="SignalP"/>
    </source>
</evidence>
<accession>A0A2T5MEZ7</accession>
<dbReference type="AlphaFoldDB" id="A0A2T5MEZ7"/>
<reference evidence="13 14" key="1">
    <citation type="submission" date="2018-04" db="EMBL/GenBank/DDBJ databases">
        <title>Novel species isolated from glacier.</title>
        <authorList>
            <person name="Liu Q."/>
            <person name="Xin Y.-H."/>
        </authorList>
    </citation>
    <scope>NUCLEOTIDE SEQUENCE [LARGE SCALE GENOMIC DNA]</scope>
    <source>
        <strain evidence="13 14">GT1R17</strain>
    </source>
</reference>
<dbReference type="GO" id="GO:0009279">
    <property type="term" value="C:cell outer membrane"/>
    <property type="evidence" value="ECO:0007669"/>
    <property type="project" value="UniProtKB-SubCell"/>
</dbReference>
<keyword evidence="3" id="KW-1134">Transmembrane beta strand</keyword>
<keyword evidence="6" id="KW-0626">Porin</keyword>
<evidence type="ECO:0000256" key="2">
    <source>
        <dbReference type="ARBA" id="ARBA00022448"/>
    </source>
</evidence>
<dbReference type="OrthoDB" id="9782229at2"/>
<evidence type="ECO:0000256" key="7">
    <source>
        <dbReference type="ARBA" id="ARBA00023136"/>
    </source>
</evidence>
<keyword evidence="4" id="KW-0812">Transmembrane</keyword>
<evidence type="ECO:0000313" key="14">
    <source>
        <dbReference type="Proteomes" id="UP000244248"/>
    </source>
</evidence>
<keyword evidence="2" id="KW-0813">Transport</keyword>
<evidence type="ECO:0000256" key="5">
    <source>
        <dbReference type="ARBA" id="ARBA00023065"/>
    </source>
</evidence>
<evidence type="ECO:0000256" key="3">
    <source>
        <dbReference type="ARBA" id="ARBA00022452"/>
    </source>
</evidence>
<evidence type="ECO:0000256" key="1">
    <source>
        <dbReference type="ARBA" id="ARBA00004571"/>
    </source>
</evidence>
<dbReference type="EMBL" id="QANS01000004">
    <property type="protein sequence ID" value="PTU31144.1"/>
    <property type="molecule type" value="Genomic_DNA"/>
</dbReference>
<dbReference type="InterPro" id="IPR028974">
    <property type="entry name" value="TSP_type-3_rpt"/>
</dbReference>
<dbReference type="PRINTS" id="PR01021">
    <property type="entry name" value="OMPADOMAIN"/>
</dbReference>
<dbReference type="GO" id="GO:0006811">
    <property type="term" value="P:monoatomic ion transport"/>
    <property type="evidence" value="ECO:0007669"/>
    <property type="project" value="UniProtKB-KW"/>
</dbReference>
<organism evidence="13 14">
    <name type="scientific">Stenotrophobium rhamnosiphilum</name>
    <dbReference type="NCBI Taxonomy" id="2029166"/>
    <lineage>
        <taxon>Bacteria</taxon>
        <taxon>Pseudomonadati</taxon>
        <taxon>Pseudomonadota</taxon>
        <taxon>Gammaproteobacteria</taxon>
        <taxon>Nevskiales</taxon>
        <taxon>Nevskiaceae</taxon>
        <taxon>Stenotrophobium</taxon>
    </lineage>
</organism>
<keyword evidence="11" id="KW-0732">Signal</keyword>
<dbReference type="SUPFAM" id="SSF56925">
    <property type="entry name" value="OMPA-like"/>
    <property type="match status" value="1"/>
</dbReference>
<comment type="subcellular location">
    <subcellularLocation>
        <location evidence="1">Cell outer membrane</location>
        <topology evidence="1">Multi-pass membrane protein</topology>
    </subcellularLocation>
</comment>
<dbReference type="InterPro" id="IPR011250">
    <property type="entry name" value="OMP/PagP_B-barrel"/>
</dbReference>
<dbReference type="GO" id="GO:0005509">
    <property type="term" value="F:calcium ion binding"/>
    <property type="evidence" value="ECO:0007669"/>
    <property type="project" value="InterPro"/>
</dbReference>
<feature type="region of interest" description="Disordered" evidence="10">
    <location>
        <begin position="349"/>
        <end position="377"/>
    </location>
</feature>
<evidence type="ECO:0000256" key="9">
    <source>
        <dbReference type="PROSITE-ProRule" id="PRU00473"/>
    </source>
</evidence>
<comment type="caution">
    <text evidence="13">The sequence shown here is derived from an EMBL/GenBank/DDBJ whole genome shotgun (WGS) entry which is preliminary data.</text>
</comment>
<evidence type="ECO:0000256" key="8">
    <source>
        <dbReference type="ARBA" id="ARBA00023237"/>
    </source>
</evidence>
<gene>
    <name evidence="13" type="ORF">CJD38_12715</name>
</gene>
<evidence type="ECO:0000256" key="6">
    <source>
        <dbReference type="ARBA" id="ARBA00023114"/>
    </source>
</evidence>
<keyword evidence="7 9" id="KW-0472">Membrane</keyword>
<dbReference type="GO" id="GO:0015288">
    <property type="term" value="F:porin activity"/>
    <property type="evidence" value="ECO:0007669"/>
    <property type="project" value="UniProtKB-KW"/>
</dbReference>
<feature type="compositionally biased region" description="Basic and acidic residues" evidence="10">
    <location>
        <begin position="361"/>
        <end position="377"/>
    </location>
</feature>
<protein>
    <recommendedName>
        <fullName evidence="12">OmpA-like domain-containing protein</fullName>
    </recommendedName>
</protein>
<evidence type="ECO:0000256" key="10">
    <source>
        <dbReference type="SAM" id="MobiDB-lite"/>
    </source>
</evidence>
<name>A0A2T5MEZ7_9GAMM</name>
<dbReference type="PANTHER" id="PTHR30329">
    <property type="entry name" value="STATOR ELEMENT OF FLAGELLAR MOTOR COMPLEX"/>
    <property type="match status" value="1"/>
</dbReference>
<dbReference type="SUPFAM" id="SSF103088">
    <property type="entry name" value="OmpA-like"/>
    <property type="match status" value="1"/>
</dbReference>
<keyword evidence="14" id="KW-1185">Reference proteome</keyword>
<evidence type="ECO:0000259" key="12">
    <source>
        <dbReference type="PROSITE" id="PS51123"/>
    </source>
</evidence>
<keyword evidence="8" id="KW-0998">Cell outer membrane</keyword>
<feature type="domain" description="OmpA-like" evidence="12">
    <location>
        <begin position="261"/>
        <end position="377"/>
    </location>
</feature>
<dbReference type="Proteomes" id="UP000244248">
    <property type="component" value="Unassembled WGS sequence"/>
</dbReference>
<evidence type="ECO:0000256" key="4">
    <source>
        <dbReference type="ARBA" id="ARBA00022692"/>
    </source>
</evidence>
<sequence>MYKKLWGIAVLGAAFSAPAFAVTTDGYEIPYVAAQYAREFGDSARDSEDGNGYQLTFGWPLADSSLAIEGFFYDVGRNRNIDGNKDYQTIVGADLVKDLGLFTWNGNYTKYLPSFKPFGLVGLEAAYEDVRGQQDWHPAANIGAGLLFPLPWYGAAIRTEGRAQVQVNDKSVANEDVLIDYRFTIGIQIPLTPFFKDRVTPAASACGVQVVDLNGAARTDCGTADSDKDGVLDAADKCPGTAQGLPVGPDGCPAAIGQAVPAPANPLNLKGVNFENDSATLTSASHAILDGAAATLNAQPNDNAEIAGYTDANGQPEYNLTLSKQRAESVRQYLISKGVDAARLTANGYGEANPVAGNDTDAGREANRRVELKLQVK</sequence>
<dbReference type="Gene3D" id="3.30.1330.60">
    <property type="entry name" value="OmpA-like domain"/>
    <property type="match status" value="1"/>
</dbReference>
<feature type="signal peptide" evidence="11">
    <location>
        <begin position="1"/>
        <end position="21"/>
    </location>
</feature>
<dbReference type="PANTHER" id="PTHR30329:SF21">
    <property type="entry name" value="LIPOPROTEIN YIAD-RELATED"/>
    <property type="match status" value="1"/>
</dbReference>
<dbReference type="InterPro" id="IPR006664">
    <property type="entry name" value="OMP_bac"/>
</dbReference>
<dbReference type="PROSITE" id="PS51123">
    <property type="entry name" value="OMPA_2"/>
    <property type="match status" value="1"/>
</dbReference>
<keyword evidence="5" id="KW-0406">Ion transport</keyword>
<dbReference type="InterPro" id="IPR036737">
    <property type="entry name" value="OmpA-like_sf"/>
</dbReference>
<dbReference type="SUPFAM" id="SSF103647">
    <property type="entry name" value="TSP type-3 repeat"/>
    <property type="match status" value="1"/>
</dbReference>
<feature type="chain" id="PRO_5015475139" description="OmpA-like domain-containing protein" evidence="11">
    <location>
        <begin position="22"/>
        <end position="377"/>
    </location>
</feature>
<dbReference type="Pfam" id="PF00691">
    <property type="entry name" value="OmpA"/>
    <property type="match status" value="1"/>
</dbReference>
<dbReference type="CDD" id="cd07185">
    <property type="entry name" value="OmpA_C-like"/>
    <property type="match status" value="1"/>
</dbReference>
<evidence type="ECO:0000313" key="13">
    <source>
        <dbReference type="EMBL" id="PTU31144.1"/>
    </source>
</evidence>
<dbReference type="Gene3D" id="2.40.160.20">
    <property type="match status" value="1"/>
</dbReference>
<proteinExistence type="predicted"/>
<dbReference type="InterPro" id="IPR006665">
    <property type="entry name" value="OmpA-like"/>
</dbReference>
<dbReference type="GO" id="GO:0046930">
    <property type="term" value="C:pore complex"/>
    <property type="evidence" value="ECO:0007669"/>
    <property type="project" value="UniProtKB-KW"/>
</dbReference>
<dbReference type="RefSeq" id="WP_107940731.1">
    <property type="nucleotide sequence ID" value="NZ_QANS01000004.1"/>
</dbReference>
<dbReference type="InterPro" id="IPR050330">
    <property type="entry name" value="Bact_OuterMem_StrucFunc"/>
</dbReference>